<evidence type="ECO:0000313" key="3">
    <source>
        <dbReference type="Proteomes" id="UP001370490"/>
    </source>
</evidence>
<keyword evidence="3" id="KW-1185">Reference proteome</keyword>
<evidence type="ECO:0000313" key="2">
    <source>
        <dbReference type="EMBL" id="KAK6914553.1"/>
    </source>
</evidence>
<sequence length="103" mass="12239">MILVKYEKSGKVAVTKFIKEHNHPLMISPCDVRQTMDEKDRKIQELSTELQNKKWLCEACQEQLIAFMKDVEEHNDQLTRKVQVIANNLQKFEHKDLQYSHNI</sequence>
<evidence type="ECO:0008006" key="4">
    <source>
        <dbReference type="Google" id="ProtNLM"/>
    </source>
</evidence>
<name>A0AAN8YYW2_9MAGN</name>
<feature type="coiled-coil region" evidence="1">
    <location>
        <begin position="36"/>
        <end position="95"/>
    </location>
</feature>
<organism evidence="2 3">
    <name type="scientific">Dillenia turbinata</name>
    <dbReference type="NCBI Taxonomy" id="194707"/>
    <lineage>
        <taxon>Eukaryota</taxon>
        <taxon>Viridiplantae</taxon>
        <taxon>Streptophyta</taxon>
        <taxon>Embryophyta</taxon>
        <taxon>Tracheophyta</taxon>
        <taxon>Spermatophyta</taxon>
        <taxon>Magnoliopsida</taxon>
        <taxon>eudicotyledons</taxon>
        <taxon>Gunneridae</taxon>
        <taxon>Pentapetalae</taxon>
        <taxon>Dilleniales</taxon>
        <taxon>Dilleniaceae</taxon>
        <taxon>Dillenia</taxon>
    </lineage>
</organism>
<gene>
    <name evidence="2" type="ORF">RJ641_021874</name>
</gene>
<accession>A0AAN8YYW2</accession>
<dbReference type="EMBL" id="JBAMMX010000026">
    <property type="protein sequence ID" value="KAK6914553.1"/>
    <property type="molecule type" value="Genomic_DNA"/>
</dbReference>
<dbReference type="AlphaFoldDB" id="A0AAN8YYW2"/>
<reference evidence="2 3" key="1">
    <citation type="submission" date="2023-12" db="EMBL/GenBank/DDBJ databases">
        <title>A high-quality genome assembly for Dillenia turbinata (Dilleniales).</title>
        <authorList>
            <person name="Chanderbali A."/>
        </authorList>
    </citation>
    <scope>NUCLEOTIDE SEQUENCE [LARGE SCALE GENOMIC DNA]</scope>
    <source>
        <strain evidence="2">LSX21</strain>
        <tissue evidence="2">Leaf</tissue>
    </source>
</reference>
<comment type="caution">
    <text evidence="2">The sequence shown here is derived from an EMBL/GenBank/DDBJ whole genome shotgun (WGS) entry which is preliminary data.</text>
</comment>
<protein>
    <recommendedName>
        <fullName evidence="4">FAR1 domain-containing protein</fullName>
    </recommendedName>
</protein>
<evidence type="ECO:0000256" key="1">
    <source>
        <dbReference type="SAM" id="Coils"/>
    </source>
</evidence>
<dbReference type="Proteomes" id="UP001370490">
    <property type="component" value="Unassembled WGS sequence"/>
</dbReference>
<proteinExistence type="predicted"/>
<keyword evidence="1" id="KW-0175">Coiled coil</keyword>